<evidence type="ECO:0000256" key="8">
    <source>
        <dbReference type="ARBA" id="ARBA00022989"/>
    </source>
</evidence>
<dbReference type="GO" id="GO:0008046">
    <property type="term" value="F:axon guidance receptor activity"/>
    <property type="evidence" value="ECO:0007669"/>
    <property type="project" value="TreeGrafter"/>
</dbReference>
<feature type="domain" description="Ig-like" evidence="13">
    <location>
        <begin position="839"/>
        <end position="927"/>
    </location>
</feature>
<dbReference type="InterPro" id="IPR007110">
    <property type="entry name" value="Ig-like_dom"/>
</dbReference>
<sequence length="1658" mass="184463">MRILILGIIVRLLFFCQRNISVQGIHEKAAPPGTSSLTFVFDTTGSMNDDLIQVQDGAKKILDTVLKQREKLIYNYIYVPFHDPRVGPVFSTTDPRTFQRHLNSVHVVGGGDCPEMSLSGIELALKASLPASFIYVFTDARSKDYHLEDQIVNLIQEKQSSVVFVMTGDCNNRTHPGFRCYEKIAAVSFGQVHILYEIRDHSGTSLCQIPVDKSLTELTVSLSGDRDDGDYLDISLIDPTGTRVDRAQLSNESGSIDLNNIKLIRIRNPMPGIWKVRTSSRLKHTLRVLGHGAIDFKYGFVVKLVDKMELSHPRPIAHQNTYLIVYMRGLTAPGFVREISLLDYYGKELFSTPAMIHMQNPYLYYIGPFIPPRELFFVRVRGEDDRSYEFQRIAPTAISAVQTTGPRAYMADRVTAIVSQPFNLTCSVVSKGQFTLYWYKSNKQLGEPLFYPYSDTSVWTFQAITPQDRGAYHCVVTSPSGNHTATTFLEAEEPVPEITFIRNESVACGGLAFLHCRTQNLDAVIQWLKSDSVIENTAKTRLYANGTLRISDVSMQDAGIYRCRVQTSGGRAEAVMHLRVLEIPKVHVIPEQLYFVLGQSFNVSCSVDGRYFWNLLNILLAAQVYLLISQIRKQIKRIRGQRKCENRSKHASRLICPNFPFKISFMFNCLRKKENIFNLVSYGDMPPEPEWYFKGRRIIPDHQKYYITYKYDLIVQRATDADAGVYECRATNAAGSHSDSTVAQASTPPKIRFIHERQMVGRGDHVTLECIIVRGNPTPKITWFRGGRELRSYRYITIDQNKITIQGVQDSDAGSYTCVAQNLAGRDLGIVNLDVGSMPTIVPTSEVVRVNIERSITLQCRAIGYPLPKITWHRNGVPIGKLTARIKILPDGSLLINNVQLDDQDRYTCTAENIFGRQDKTTVLLVTGLVSPVLGHVPPEQKLIEGGELRLSCIPVLGTPKPTLKWYKDGKPLQSSSYVTVKSGGSILLLHKGRPQDEGRYTCVATNSAGNASLNVNIELIKKPYIKKNDASQYTTSTGKVLEIPCRVSGKPQPKVIWSIDGKPISSNGQEYEILPDNTLRIRQASSSHSGKYVCTASNAAGEAKAISDVVILGPPVIAPGQISYNLIQGNRIRLPCEVRKFKDGHIAEDGSLTIERVKEQHRGQFKCVASNSVGKDEKLITLTVHTAPTIEGSDKLKVLITNVNRSVLLPCPARAFPLPSRTWSYEGGRIYDGFSHGSEMRYTHDGSLEILTPQMNHAGRYTCHVSNLAGDDHITYLLKIHEPPKIISDIPGTIVIVLGLMLEIPCRAIGTPEPTITWEKDGFQIIPDDIVHTDSAGTLRIEKVQRSHHGIYRCMATNPAGRDERNTLVIVQEPPVISPSTLSDYTTVEGDRIELRCFASANPPPTITWSRKGILIVDGTPRMHIDEDGTLVIDNVENDDAGHYICKASNAAGDTEKVVRLTVIIPPDIPDQETVVTEAVVIGQPLSLYCPVFSIPLPQITWYLDDHSIAENDANIVLSDDQRRLHVLKSRIMDAGSYKCVARNPAGDSAKTFQVEIIVPPNVNQSTYKNKVMVLENEHIELGCPISGVPEPDIAWLVNGQLLEEGITKRDIILASGGKSIIIESAQLEHEGIYTCVGTNKGGSLDVDVHLTVLEIT</sequence>
<keyword evidence="14" id="KW-1185">Reference proteome</keyword>
<feature type="domain" description="Ig-like" evidence="13">
    <location>
        <begin position="1562"/>
        <end position="1653"/>
    </location>
</feature>
<dbReference type="CDD" id="cd00096">
    <property type="entry name" value="Ig"/>
    <property type="match status" value="7"/>
</dbReference>
<dbReference type="SUPFAM" id="SSF53300">
    <property type="entry name" value="vWA-like"/>
    <property type="match status" value="1"/>
</dbReference>
<evidence type="ECO:0000256" key="6">
    <source>
        <dbReference type="ARBA" id="ARBA00022737"/>
    </source>
</evidence>
<feature type="domain" description="Ig-like" evidence="13">
    <location>
        <begin position="749"/>
        <end position="829"/>
    </location>
</feature>
<evidence type="ECO:0000256" key="7">
    <source>
        <dbReference type="ARBA" id="ARBA00022889"/>
    </source>
</evidence>
<feature type="domain" description="Ig-like" evidence="13">
    <location>
        <begin position="406"/>
        <end position="490"/>
    </location>
</feature>
<dbReference type="CDD" id="cd00198">
    <property type="entry name" value="vWFA"/>
    <property type="match status" value="1"/>
</dbReference>
<keyword evidence="6" id="KW-0677">Repeat</keyword>
<dbReference type="GO" id="GO:0043025">
    <property type="term" value="C:neuronal cell body"/>
    <property type="evidence" value="ECO:0007669"/>
    <property type="project" value="TreeGrafter"/>
</dbReference>
<dbReference type="FunFam" id="2.60.40.10:FF:000017">
    <property type="entry name" value="Down syndrome cell adhesion molecule b"/>
    <property type="match status" value="1"/>
</dbReference>
<feature type="signal peptide" evidence="12">
    <location>
        <begin position="1"/>
        <end position="24"/>
    </location>
</feature>
<protein>
    <submittedName>
        <fullName evidence="15">Hemicentin-1-like</fullName>
    </submittedName>
</protein>
<keyword evidence="7" id="KW-0130">Cell adhesion</keyword>
<proteinExistence type="predicted"/>
<dbReference type="GO" id="GO:0005886">
    <property type="term" value="C:plasma membrane"/>
    <property type="evidence" value="ECO:0007669"/>
    <property type="project" value="TreeGrafter"/>
</dbReference>
<name>A0A0R3RPN4_9BILA</name>
<dbReference type="PANTHER" id="PTHR45080:SF8">
    <property type="entry name" value="IG-LIKE DOMAIN-CONTAINING PROTEIN"/>
    <property type="match status" value="1"/>
</dbReference>
<dbReference type="Pfam" id="PF00047">
    <property type="entry name" value="ig"/>
    <property type="match status" value="1"/>
</dbReference>
<dbReference type="PROSITE" id="PS50835">
    <property type="entry name" value="IG_LIKE"/>
    <property type="match status" value="12"/>
</dbReference>
<dbReference type="Pfam" id="PF25106">
    <property type="entry name" value="VWA_4"/>
    <property type="match status" value="1"/>
</dbReference>
<dbReference type="Gene3D" id="2.60.40.10">
    <property type="entry name" value="Immunoglobulins"/>
    <property type="match status" value="13"/>
</dbReference>
<feature type="domain" description="Ig-like" evidence="13">
    <location>
        <begin position="1376"/>
        <end position="1463"/>
    </location>
</feature>
<dbReference type="GO" id="GO:0007156">
    <property type="term" value="P:homophilic cell adhesion via plasma membrane adhesion molecules"/>
    <property type="evidence" value="ECO:0007669"/>
    <property type="project" value="TreeGrafter"/>
</dbReference>
<evidence type="ECO:0000256" key="10">
    <source>
        <dbReference type="ARBA" id="ARBA00023157"/>
    </source>
</evidence>
<dbReference type="InterPro" id="IPR013098">
    <property type="entry name" value="Ig_I-set"/>
</dbReference>
<dbReference type="FunFam" id="2.60.40.10:FF:000032">
    <property type="entry name" value="palladin isoform X1"/>
    <property type="match status" value="5"/>
</dbReference>
<feature type="domain" description="Ig-like" evidence="13">
    <location>
        <begin position="584"/>
        <end position="743"/>
    </location>
</feature>
<evidence type="ECO:0000313" key="15">
    <source>
        <dbReference type="WBParaSite" id="EEL_0000356301-mRNA-1"/>
    </source>
</evidence>
<dbReference type="Pfam" id="PF13927">
    <property type="entry name" value="Ig_3"/>
    <property type="match status" value="3"/>
</dbReference>
<evidence type="ECO:0000259" key="13">
    <source>
        <dbReference type="PROSITE" id="PS50835"/>
    </source>
</evidence>
<evidence type="ECO:0000256" key="9">
    <source>
        <dbReference type="ARBA" id="ARBA00023136"/>
    </source>
</evidence>
<feature type="domain" description="Ig-like" evidence="13">
    <location>
        <begin position="1189"/>
        <end position="1276"/>
    </location>
</feature>
<evidence type="ECO:0000256" key="4">
    <source>
        <dbReference type="ARBA" id="ARBA00022692"/>
    </source>
</evidence>
<dbReference type="SMART" id="SM00409">
    <property type="entry name" value="IG"/>
    <property type="match status" value="13"/>
</dbReference>
<dbReference type="FunFam" id="2.60.40.10:FF:000503">
    <property type="entry name" value="Hemicentin 1"/>
    <property type="match status" value="2"/>
</dbReference>
<keyword evidence="10" id="KW-1015">Disulfide bond</keyword>
<dbReference type="WBParaSite" id="EEL_0000356301-mRNA-1">
    <property type="protein sequence ID" value="EEL_0000356301-mRNA-1"/>
    <property type="gene ID" value="EEL_0000356301"/>
</dbReference>
<dbReference type="Pfam" id="PF07679">
    <property type="entry name" value="I-set"/>
    <property type="match status" value="9"/>
</dbReference>
<dbReference type="STRING" id="1147741.A0A0R3RPN4"/>
<dbReference type="SUPFAM" id="SSF48726">
    <property type="entry name" value="Immunoglobulin"/>
    <property type="match status" value="13"/>
</dbReference>
<keyword evidence="9" id="KW-0472">Membrane</keyword>
<accession>A0A0R3RPN4</accession>
<keyword evidence="4" id="KW-0812">Transmembrane</keyword>
<keyword evidence="5 12" id="KW-0732">Signal</keyword>
<organism evidence="14 15">
    <name type="scientific">Elaeophora elaphi</name>
    <dbReference type="NCBI Taxonomy" id="1147741"/>
    <lineage>
        <taxon>Eukaryota</taxon>
        <taxon>Metazoa</taxon>
        <taxon>Ecdysozoa</taxon>
        <taxon>Nematoda</taxon>
        <taxon>Chromadorea</taxon>
        <taxon>Rhabditida</taxon>
        <taxon>Spirurina</taxon>
        <taxon>Spiruromorpha</taxon>
        <taxon>Filarioidea</taxon>
        <taxon>Onchocercidae</taxon>
        <taxon>Elaeophora</taxon>
    </lineage>
</organism>
<dbReference type="InterPro" id="IPR056861">
    <property type="entry name" value="HMCN1-like_VWA"/>
</dbReference>
<dbReference type="SMART" id="SM00408">
    <property type="entry name" value="IGc2"/>
    <property type="match status" value="13"/>
</dbReference>
<dbReference type="InterPro" id="IPR003599">
    <property type="entry name" value="Ig_sub"/>
</dbReference>
<evidence type="ECO:0000256" key="11">
    <source>
        <dbReference type="ARBA" id="ARBA00023319"/>
    </source>
</evidence>
<dbReference type="GO" id="GO:0005576">
    <property type="term" value="C:extracellular region"/>
    <property type="evidence" value="ECO:0007669"/>
    <property type="project" value="UniProtKB-SubCell"/>
</dbReference>
<evidence type="ECO:0000313" key="14">
    <source>
        <dbReference type="Proteomes" id="UP000050640"/>
    </source>
</evidence>
<feature type="domain" description="Ig-like" evidence="13">
    <location>
        <begin position="1024"/>
        <end position="1108"/>
    </location>
</feature>
<dbReference type="InterPro" id="IPR013151">
    <property type="entry name" value="Immunoglobulin_dom"/>
</dbReference>
<dbReference type="GO" id="GO:0030424">
    <property type="term" value="C:axon"/>
    <property type="evidence" value="ECO:0007669"/>
    <property type="project" value="TreeGrafter"/>
</dbReference>
<feature type="chain" id="PRO_5006447701" evidence="12">
    <location>
        <begin position="25"/>
        <end position="1658"/>
    </location>
</feature>
<dbReference type="InterPro" id="IPR036465">
    <property type="entry name" value="vWFA_dom_sf"/>
</dbReference>
<dbReference type="InterPro" id="IPR013783">
    <property type="entry name" value="Ig-like_fold"/>
</dbReference>
<evidence type="ECO:0000256" key="1">
    <source>
        <dbReference type="ARBA" id="ARBA00004167"/>
    </source>
</evidence>
<evidence type="ECO:0000256" key="12">
    <source>
        <dbReference type="SAM" id="SignalP"/>
    </source>
</evidence>
<keyword evidence="11" id="KW-0393">Immunoglobulin domain</keyword>
<comment type="subcellular location">
    <subcellularLocation>
        <location evidence="1">Membrane</location>
        <topology evidence="1">Single-pass membrane protein</topology>
    </subcellularLocation>
    <subcellularLocation>
        <location evidence="2">Secreted</location>
    </subcellularLocation>
</comment>
<feature type="domain" description="Ig-like" evidence="13">
    <location>
        <begin position="1468"/>
        <end position="1559"/>
    </location>
</feature>
<dbReference type="GO" id="GO:0050808">
    <property type="term" value="P:synapse organization"/>
    <property type="evidence" value="ECO:0007669"/>
    <property type="project" value="TreeGrafter"/>
</dbReference>
<dbReference type="InterPro" id="IPR050958">
    <property type="entry name" value="Cell_Adh-Cytoskel_Orgn"/>
</dbReference>
<dbReference type="InterPro" id="IPR036179">
    <property type="entry name" value="Ig-like_dom_sf"/>
</dbReference>
<keyword evidence="8" id="KW-1133">Transmembrane helix</keyword>
<dbReference type="Gene3D" id="3.40.50.410">
    <property type="entry name" value="von Willebrand factor, type A domain"/>
    <property type="match status" value="1"/>
</dbReference>
<evidence type="ECO:0000256" key="5">
    <source>
        <dbReference type="ARBA" id="ARBA00022729"/>
    </source>
</evidence>
<dbReference type="PANTHER" id="PTHR45080">
    <property type="entry name" value="CONTACTIN 5"/>
    <property type="match status" value="1"/>
</dbReference>
<evidence type="ECO:0000256" key="3">
    <source>
        <dbReference type="ARBA" id="ARBA00022525"/>
    </source>
</evidence>
<evidence type="ECO:0000256" key="2">
    <source>
        <dbReference type="ARBA" id="ARBA00004613"/>
    </source>
</evidence>
<reference evidence="15" key="1">
    <citation type="submission" date="2017-02" db="UniProtKB">
        <authorList>
            <consortium name="WormBaseParasite"/>
        </authorList>
    </citation>
    <scope>IDENTIFICATION</scope>
</reference>
<dbReference type="Proteomes" id="UP000050640">
    <property type="component" value="Unplaced"/>
</dbReference>
<feature type="domain" description="Ig-like" evidence="13">
    <location>
        <begin position="496"/>
        <end position="577"/>
    </location>
</feature>
<keyword evidence="3" id="KW-0964">Secreted</keyword>
<feature type="domain" description="Ig-like" evidence="13">
    <location>
        <begin position="1285"/>
        <end position="1370"/>
    </location>
</feature>
<dbReference type="InterPro" id="IPR003598">
    <property type="entry name" value="Ig_sub2"/>
</dbReference>
<feature type="domain" description="Ig-like" evidence="13">
    <location>
        <begin position="932"/>
        <end position="1019"/>
    </location>
</feature>